<organism evidence="2 3">
    <name type="scientific">Callithrix jacchus</name>
    <name type="common">White-tufted-ear marmoset</name>
    <name type="synonym">Simia Jacchus</name>
    <dbReference type="NCBI Taxonomy" id="9483"/>
    <lineage>
        <taxon>Eukaryota</taxon>
        <taxon>Metazoa</taxon>
        <taxon>Chordata</taxon>
        <taxon>Craniata</taxon>
        <taxon>Vertebrata</taxon>
        <taxon>Euteleostomi</taxon>
        <taxon>Mammalia</taxon>
        <taxon>Eutheria</taxon>
        <taxon>Euarchontoglires</taxon>
        <taxon>Primates</taxon>
        <taxon>Haplorrhini</taxon>
        <taxon>Platyrrhini</taxon>
        <taxon>Cebidae</taxon>
        <taxon>Callitrichinae</taxon>
        <taxon>Callithrix</taxon>
        <taxon>Callithrix</taxon>
    </lineage>
</organism>
<name>A0A8I3WKU8_CALJA</name>
<feature type="chain" id="PRO_5035195638" description="Secreted protein" evidence="1">
    <location>
        <begin position="17"/>
        <end position="116"/>
    </location>
</feature>
<evidence type="ECO:0000313" key="3">
    <source>
        <dbReference type="Proteomes" id="UP000008225"/>
    </source>
</evidence>
<dbReference type="Proteomes" id="UP000008225">
    <property type="component" value="Chromosome 7"/>
</dbReference>
<reference evidence="2 3" key="1">
    <citation type="submission" date="2009-03" db="EMBL/GenBank/DDBJ databases">
        <authorList>
            <person name="Warren W."/>
            <person name="Ye L."/>
            <person name="Minx P."/>
            <person name="Worley K."/>
            <person name="Gibbs R."/>
            <person name="Wilson R.K."/>
        </authorList>
    </citation>
    <scope>NUCLEOTIDE SEQUENCE [LARGE SCALE GENOMIC DNA]</scope>
</reference>
<dbReference type="AlphaFoldDB" id="A0A8I3WKU8"/>
<evidence type="ECO:0008006" key="4">
    <source>
        <dbReference type="Google" id="ProtNLM"/>
    </source>
</evidence>
<keyword evidence="1" id="KW-0732">Signal</keyword>
<sequence length="116" mass="13306">MISLMAFFFFLRWSLTLLSRLKCNGAISAHCNLHLRGSSDSPASVSRVAGITGVCYHTWLIKKHFFKRRVLIVLPRLVFNSWPEVILLLQLSKVLKLQVWTTVPCHIKADLRLPFS</sequence>
<reference evidence="2" key="2">
    <citation type="submission" date="2025-08" db="UniProtKB">
        <authorList>
            <consortium name="Ensembl"/>
        </authorList>
    </citation>
    <scope>IDENTIFICATION</scope>
</reference>
<evidence type="ECO:0000256" key="1">
    <source>
        <dbReference type="SAM" id="SignalP"/>
    </source>
</evidence>
<feature type="signal peptide" evidence="1">
    <location>
        <begin position="1"/>
        <end position="16"/>
    </location>
</feature>
<dbReference type="Ensembl" id="ENSCJAT00000138557.1">
    <property type="protein sequence ID" value="ENSCJAP00000084931.1"/>
    <property type="gene ID" value="ENSCJAG00000071526.1"/>
</dbReference>
<reference evidence="2" key="3">
    <citation type="submission" date="2025-09" db="UniProtKB">
        <authorList>
            <consortium name="Ensembl"/>
        </authorList>
    </citation>
    <scope>IDENTIFICATION</scope>
</reference>
<proteinExistence type="predicted"/>
<keyword evidence="3" id="KW-1185">Reference proteome</keyword>
<evidence type="ECO:0000313" key="2">
    <source>
        <dbReference type="Ensembl" id="ENSCJAP00000084931.1"/>
    </source>
</evidence>
<accession>A0A8I3WKU8</accession>
<dbReference type="PANTHER" id="PTHR12138:SF133">
    <property type="entry name" value="SECRETED PROTEIN"/>
    <property type="match status" value="1"/>
</dbReference>
<dbReference type="PANTHER" id="PTHR12138">
    <property type="entry name" value="PRIMATE-EXPANDED PROTEIN FAMILY"/>
    <property type="match status" value="1"/>
</dbReference>
<protein>
    <recommendedName>
        <fullName evidence="4">Secreted protein</fullName>
    </recommendedName>
</protein>
<dbReference type="GeneTree" id="ENSGT01150000286943"/>